<sequence length="96" mass="10448">MGTVEKRQKREGLLERTAQVLDLPGDVVAGLPRVELTGSRELRMENHKGILAYGTEEIHVSGGKLILKIRGKGLELKAMNASELLITGEIEGVDLT</sequence>
<reference evidence="1 2" key="1">
    <citation type="submission" date="2007-04" db="EMBL/GenBank/DDBJ databases">
        <authorList>
            <person name="Fulton L."/>
            <person name="Clifton S."/>
            <person name="Fulton B."/>
            <person name="Xu J."/>
            <person name="Minx P."/>
            <person name="Pepin K.H."/>
            <person name="Johnson M."/>
            <person name="Thiruvilangam P."/>
            <person name="Bhonagiri V."/>
            <person name="Nash W.E."/>
            <person name="Mardis E.R."/>
            <person name="Wilson R.K."/>
        </authorList>
    </citation>
    <scope>NUCLEOTIDE SEQUENCE [LARGE SCALE GENOMIC DNA]</scope>
    <source>
        <strain evidence="1 2">ATCC 29799</strain>
    </source>
</reference>
<dbReference type="STRING" id="411467.BACCAP_02333"/>
<evidence type="ECO:0000313" key="2">
    <source>
        <dbReference type="Proteomes" id="UP000003639"/>
    </source>
</evidence>
<dbReference type="AlphaFoldDB" id="A6NVU0"/>
<protein>
    <submittedName>
        <fullName evidence="1">Putative sporulation protein YqfC</fullName>
    </submittedName>
</protein>
<name>A6NVU0_9FIRM</name>
<dbReference type="EMBL" id="AAXG02000014">
    <property type="protein sequence ID" value="EDM99833.1"/>
    <property type="molecule type" value="Genomic_DNA"/>
</dbReference>
<dbReference type="eggNOG" id="ENOG5032ZA5">
    <property type="taxonomic scope" value="Bacteria"/>
</dbReference>
<evidence type="ECO:0000313" key="1">
    <source>
        <dbReference type="EMBL" id="EDM99833.1"/>
    </source>
</evidence>
<reference evidence="1 2" key="2">
    <citation type="submission" date="2007-06" db="EMBL/GenBank/DDBJ databases">
        <title>Draft genome sequence of Pseudoflavonifractor capillosus ATCC 29799.</title>
        <authorList>
            <person name="Sudarsanam P."/>
            <person name="Ley R."/>
            <person name="Guruge J."/>
            <person name="Turnbaugh P.J."/>
            <person name="Mahowald M."/>
            <person name="Liep D."/>
            <person name="Gordon J."/>
        </authorList>
    </citation>
    <scope>NUCLEOTIDE SEQUENCE [LARGE SCALE GENOMIC DNA]</scope>
    <source>
        <strain evidence="1 2">ATCC 29799</strain>
    </source>
</reference>
<organism evidence="1 2">
    <name type="scientific">Pseudoflavonifractor capillosus ATCC 29799</name>
    <dbReference type="NCBI Taxonomy" id="411467"/>
    <lineage>
        <taxon>Bacteria</taxon>
        <taxon>Bacillati</taxon>
        <taxon>Bacillota</taxon>
        <taxon>Clostridia</taxon>
        <taxon>Eubacteriales</taxon>
        <taxon>Oscillospiraceae</taxon>
        <taxon>Pseudoflavonifractor</taxon>
    </lineage>
</organism>
<dbReference type="InterPro" id="IPR022476">
    <property type="entry name" value="Spore_YabP/YqfC"/>
</dbReference>
<accession>A6NVU0</accession>
<comment type="caution">
    <text evidence="1">The sequence shown here is derived from an EMBL/GenBank/DDBJ whole genome shotgun (WGS) entry which is preliminary data.</text>
</comment>
<keyword evidence="2" id="KW-1185">Reference proteome</keyword>
<gene>
    <name evidence="1" type="ORF">BACCAP_02333</name>
</gene>
<proteinExistence type="predicted"/>
<dbReference type="Pfam" id="PF07873">
    <property type="entry name" value="YabP"/>
    <property type="match status" value="1"/>
</dbReference>
<dbReference type="Proteomes" id="UP000003639">
    <property type="component" value="Unassembled WGS sequence"/>
</dbReference>